<dbReference type="Proteomes" id="UP001198034">
    <property type="component" value="Unassembled WGS sequence"/>
</dbReference>
<protein>
    <submittedName>
        <fullName evidence="3">SPOR domain-containing protein</fullName>
    </submittedName>
</protein>
<dbReference type="SUPFAM" id="SSF110997">
    <property type="entry name" value="Sporulation related repeat"/>
    <property type="match status" value="1"/>
</dbReference>
<sequence>MANVSDELQQLRKRARRRLVGAIALVVFALIFLWTVLDGEPPKNLIDNHPVEIISSAPALSSIVQTAPLNALPASAVVTEAALPQLDASQVAAVTLPGKLVNHQVAVDAAVPTPTPNATPVATPAPSVSPVLTTPPSPVVIKATPKPVVKKPLPEKKPEVAAAIEADPAAILSGKTSHSLPTEKKLDKKTYFIQVGAYADADKAAQMVAKLKSAGVRVSSEQINTSKGALTRVRVGPTEDEAKAKAWLKIMRDMGVSGSLVAKAAP</sequence>
<dbReference type="InterPro" id="IPR052521">
    <property type="entry name" value="Cell_div_SPOR-domain"/>
</dbReference>
<comment type="caution">
    <text evidence="3">The sequence shown here is derived from an EMBL/GenBank/DDBJ whole genome shotgun (WGS) entry which is preliminary data.</text>
</comment>
<keyword evidence="1" id="KW-1133">Transmembrane helix</keyword>
<proteinExistence type="predicted"/>
<organism evidence="3 4">
    <name type="scientific">Deefgea salmonis</name>
    <dbReference type="NCBI Taxonomy" id="2875502"/>
    <lineage>
        <taxon>Bacteria</taxon>
        <taxon>Pseudomonadati</taxon>
        <taxon>Pseudomonadota</taxon>
        <taxon>Betaproteobacteria</taxon>
        <taxon>Neisseriales</taxon>
        <taxon>Chitinibacteraceae</taxon>
        <taxon>Deefgea</taxon>
    </lineage>
</organism>
<accession>A0ABS8BHN9</accession>
<dbReference type="Pfam" id="PF05036">
    <property type="entry name" value="SPOR"/>
    <property type="match status" value="1"/>
</dbReference>
<name>A0ABS8BHN9_9NEIS</name>
<dbReference type="InterPro" id="IPR036680">
    <property type="entry name" value="SPOR-like_sf"/>
</dbReference>
<evidence type="ECO:0000259" key="2">
    <source>
        <dbReference type="PROSITE" id="PS51724"/>
    </source>
</evidence>
<reference evidence="3 4" key="1">
    <citation type="submission" date="2021-10" db="EMBL/GenBank/DDBJ databases">
        <authorList>
            <person name="Chen M."/>
        </authorList>
    </citation>
    <scope>NUCLEOTIDE SEQUENCE [LARGE SCALE GENOMIC DNA]</scope>
    <source>
        <strain evidence="3 4">H3-26</strain>
    </source>
</reference>
<feature type="transmembrane region" description="Helical" evidence="1">
    <location>
        <begin position="19"/>
        <end position="37"/>
    </location>
</feature>
<evidence type="ECO:0000313" key="3">
    <source>
        <dbReference type="EMBL" id="MCB5195228.1"/>
    </source>
</evidence>
<gene>
    <name evidence="3" type="ORF">LG219_02850</name>
</gene>
<keyword evidence="4" id="KW-1185">Reference proteome</keyword>
<dbReference type="InterPro" id="IPR007730">
    <property type="entry name" value="SPOR-like_dom"/>
</dbReference>
<dbReference type="Gene3D" id="3.30.70.1070">
    <property type="entry name" value="Sporulation related repeat"/>
    <property type="match status" value="1"/>
</dbReference>
<feature type="domain" description="SPOR" evidence="2">
    <location>
        <begin position="185"/>
        <end position="263"/>
    </location>
</feature>
<keyword evidence="1" id="KW-0472">Membrane</keyword>
<dbReference type="PANTHER" id="PTHR38687:SF1">
    <property type="entry name" value="CELL DIVISION PROTEIN DEDD"/>
    <property type="match status" value="1"/>
</dbReference>
<dbReference type="RefSeq" id="WP_226763031.1">
    <property type="nucleotide sequence ID" value="NZ_JAJAWG010000001.1"/>
</dbReference>
<keyword evidence="1" id="KW-0812">Transmembrane</keyword>
<evidence type="ECO:0000313" key="4">
    <source>
        <dbReference type="Proteomes" id="UP001198034"/>
    </source>
</evidence>
<dbReference type="PROSITE" id="PS51724">
    <property type="entry name" value="SPOR"/>
    <property type="match status" value="1"/>
</dbReference>
<evidence type="ECO:0000256" key="1">
    <source>
        <dbReference type="SAM" id="Phobius"/>
    </source>
</evidence>
<dbReference type="EMBL" id="JAJAWG010000001">
    <property type="protein sequence ID" value="MCB5195228.1"/>
    <property type="molecule type" value="Genomic_DNA"/>
</dbReference>
<dbReference type="PANTHER" id="PTHR38687">
    <property type="entry name" value="CELL DIVISION PROTEIN DEDD-RELATED"/>
    <property type="match status" value="1"/>
</dbReference>